<dbReference type="PANTHER" id="PTHR32305">
    <property type="match status" value="1"/>
</dbReference>
<dbReference type="PANTHER" id="PTHR32305:SF17">
    <property type="entry name" value="TRNA NUCLEASE WAPA"/>
    <property type="match status" value="1"/>
</dbReference>
<dbReference type="Pfam" id="PF25023">
    <property type="entry name" value="TEN_YD-shell"/>
    <property type="match status" value="1"/>
</dbReference>
<feature type="region of interest" description="Disordered" evidence="2">
    <location>
        <begin position="215"/>
        <end position="247"/>
    </location>
</feature>
<evidence type="ECO:0000256" key="1">
    <source>
        <dbReference type="ARBA" id="ARBA00022737"/>
    </source>
</evidence>
<dbReference type="InterPro" id="IPR056823">
    <property type="entry name" value="TEN-like_YD-shell"/>
</dbReference>
<dbReference type="NCBIfam" id="TIGR03696">
    <property type="entry name" value="Rhs_assc_core"/>
    <property type="match status" value="1"/>
</dbReference>
<dbReference type="InterPro" id="IPR022385">
    <property type="entry name" value="Rhs_assc_core"/>
</dbReference>
<protein>
    <submittedName>
        <fullName evidence="4">RHS repeat-associated core domain-containing protein</fullName>
    </submittedName>
</protein>
<feature type="domain" description="Teneurin-like YD-shell" evidence="3">
    <location>
        <begin position="1"/>
        <end position="110"/>
    </location>
</feature>
<dbReference type="InterPro" id="IPR050708">
    <property type="entry name" value="T6SS_VgrG/RHS"/>
</dbReference>
<reference evidence="4 5" key="1">
    <citation type="submission" date="2016-10" db="EMBL/GenBank/DDBJ databases">
        <authorList>
            <person name="Varghese N."/>
            <person name="Submissions S."/>
        </authorList>
    </citation>
    <scope>NUCLEOTIDE SEQUENCE [LARGE SCALE GENOMIC DNA]</scope>
    <source>
        <strain evidence="4 5">ATCC 49954</strain>
    </source>
</reference>
<feature type="compositionally biased region" description="Basic residues" evidence="2">
    <location>
        <begin position="220"/>
        <end position="247"/>
    </location>
</feature>
<dbReference type="Gene3D" id="2.180.10.10">
    <property type="entry name" value="RHS repeat-associated core"/>
    <property type="match status" value="1"/>
</dbReference>
<dbReference type="AlphaFoldDB" id="A0AAX2DQI3"/>
<sequence>MKMNGKTLYYHYNAHGDVVALTDEASKVVAEYAYDAWGNVLKSEATTAEAKTNPYGYAGYTYDKEIEQYYLMARYYDPEQGVFTAIDPDPGDEDDPQTMNGYNYANNNPVMMFDPDGNWAWLIPVVIGAGKIVYKFRKPIAKYGKKGAKWVGKTAKKAWGKVPKVQKIGRIKASGDKGKGYWGIRYSKKKNGKKTYKSWEFHTPHNGHGWHLQRNNYSKHNGKWRRSSKGTKRITLKKAKDRRSKKK</sequence>
<gene>
    <name evidence="4" type="ORF">SAMN05421782_10841</name>
</gene>
<evidence type="ECO:0000313" key="4">
    <source>
        <dbReference type="EMBL" id="SDW91867.1"/>
    </source>
</evidence>
<dbReference type="EMBL" id="FNMX01000008">
    <property type="protein sequence ID" value="SDW91867.1"/>
    <property type="molecule type" value="Genomic_DNA"/>
</dbReference>
<accession>A0AAX2DQI3</accession>
<comment type="caution">
    <text evidence="4">The sequence shown here is derived from an EMBL/GenBank/DDBJ whole genome shotgun (WGS) entry which is preliminary data.</text>
</comment>
<evidence type="ECO:0000259" key="3">
    <source>
        <dbReference type="Pfam" id="PF25023"/>
    </source>
</evidence>
<organism evidence="4 5">
    <name type="scientific">Listeria ivanovii</name>
    <dbReference type="NCBI Taxonomy" id="1638"/>
    <lineage>
        <taxon>Bacteria</taxon>
        <taxon>Bacillati</taxon>
        <taxon>Bacillota</taxon>
        <taxon>Bacilli</taxon>
        <taxon>Bacillales</taxon>
        <taxon>Listeriaceae</taxon>
        <taxon>Listeria</taxon>
    </lineage>
</organism>
<keyword evidence="1" id="KW-0677">Repeat</keyword>
<proteinExistence type="predicted"/>
<evidence type="ECO:0000313" key="5">
    <source>
        <dbReference type="Proteomes" id="UP000183610"/>
    </source>
</evidence>
<name>A0AAX2DQI3_LISIV</name>
<evidence type="ECO:0000256" key="2">
    <source>
        <dbReference type="SAM" id="MobiDB-lite"/>
    </source>
</evidence>
<dbReference type="Proteomes" id="UP000183610">
    <property type="component" value="Unassembled WGS sequence"/>
</dbReference>